<dbReference type="InterPro" id="IPR004923">
    <property type="entry name" value="FTR1/Fip1/EfeU"/>
</dbReference>
<evidence type="ECO:0000256" key="6">
    <source>
        <dbReference type="SAM" id="Phobius"/>
    </source>
</evidence>
<accession>A0A0C5UYP5</accession>
<evidence type="ECO:0000256" key="2">
    <source>
        <dbReference type="ARBA" id="ARBA00008333"/>
    </source>
</evidence>
<dbReference type="PANTHER" id="PTHR31632:SF2">
    <property type="entry name" value="PLASMA MEMBRANE IRON PERMEASE"/>
    <property type="match status" value="1"/>
</dbReference>
<proteinExistence type="inferred from homology"/>
<feature type="transmembrane region" description="Helical" evidence="6">
    <location>
        <begin position="68"/>
        <end position="86"/>
    </location>
</feature>
<feature type="transmembrane region" description="Helical" evidence="6">
    <location>
        <begin position="153"/>
        <end position="171"/>
    </location>
</feature>
<evidence type="ECO:0000313" key="7">
    <source>
        <dbReference type="EMBL" id="AJQ92440.1"/>
    </source>
</evidence>
<dbReference type="PANTHER" id="PTHR31632">
    <property type="entry name" value="IRON TRANSPORTER FTH1"/>
    <property type="match status" value="1"/>
</dbReference>
<comment type="subcellular location">
    <subcellularLocation>
        <location evidence="1">Membrane</location>
        <topology evidence="1">Multi-pass membrane protein</topology>
    </subcellularLocation>
</comment>
<feature type="transmembrane region" description="Helical" evidence="6">
    <location>
        <begin position="12"/>
        <end position="30"/>
    </location>
</feature>
<dbReference type="STRING" id="1445510.YC6258_00390"/>
<comment type="similarity">
    <text evidence="2">Belongs to the oxidase-dependent Fe transporter (OFeT) (TC 9.A.10.1) family.</text>
</comment>
<reference evidence="7 8" key="1">
    <citation type="submission" date="2014-01" db="EMBL/GenBank/DDBJ databases">
        <title>Full genme sequencing of cellulolytic bacterium Gynuella sunshinyii YC6258T gen. nov., sp. nov.</title>
        <authorList>
            <person name="Khan H."/>
            <person name="Chung E.J."/>
            <person name="Chung Y.R."/>
        </authorList>
    </citation>
    <scope>NUCLEOTIDE SEQUENCE [LARGE SCALE GENOMIC DNA]</scope>
    <source>
        <strain evidence="7 8">YC6258</strain>
    </source>
</reference>
<evidence type="ECO:0000313" key="8">
    <source>
        <dbReference type="Proteomes" id="UP000032266"/>
    </source>
</evidence>
<dbReference type="GO" id="GO:0033573">
    <property type="term" value="C:high-affinity iron permease complex"/>
    <property type="evidence" value="ECO:0007669"/>
    <property type="project" value="InterPro"/>
</dbReference>
<evidence type="ECO:0000256" key="4">
    <source>
        <dbReference type="ARBA" id="ARBA00022989"/>
    </source>
</evidence>
<dbReference type="OrthoDB" id="5294331at2"/>
<dbReference type="GO" id="GO:0015093">
    <property type="term" value="F:ferrous iron transmembrane transporter activity"/>
    <property type="evidence" value="ECO:0007669"/>
    <property type="project" value="TreeGrafter"/>
</dbReference>
<evidence type="ECO:0000256" key="3">
    <source>
        <dbReference type="ARBA" id="ARBA00022692"/>
    </source>
</evidence>
<dbReference type="PATRIC" id="fig|1445510.3.peg.378"/>
<evidence type="ECO:0000256" key="1">
    <source>
        <dbReference type="ARBA" id="ARBA00004141"/>
    </source>
</evidence>
<dbReference type="EMBL" id="CP007142">
    <property type="protein sequence ID" value="AJQ92440.1"/>
    <property type="molecule type" value="Genomic_DNA"/>
</dbReference>
<dbReference type="KEGG" id="gsn:YC6258_00390"/>
<keyword evidence="5 6" id="KW-0472">Membrane</keyword>
<dbReference type="AlphaFoldDB" id="A0A0C5UYP5"/>
<feature type="transmembrane region" description="Helical" evidence="6">
    <location>
        <begin position="36"/>
        <end position="56"/>
    </location>
</feature>
<dbReference type="RefSeq" id="WP_044615500.1">
    <property type="nucleotide sequence ID" value="NZ_CP007142.1"/>
</dbReference>
<protein>
    <submittedName>
        <fullName evidence="7">High-affinity Fe2+/Pb2+ permease</fullName>
    </submittedName>
</protein>
<gene>
    <name evidence="7" type="ORF">YC6258_00390</name>
</gene>
<sequence length="277" mass="29319">MISTAIIVFREVLEAALIITILMAATRGVLNRGRWISGGVAGGVIGAFVVALFMGAIANSFEGMGQEIFNAVILLTAVCMLAWHNIWMASHAKELTTNLKHVGHQINEGTLPLYSLAIASGLAVLREGSEVVLFLYGIAAGGSSNLEMLSGGIAGLFIGAITGALLYFGMLRIPPQWLFKTTSWLILLMACGLASSAAGYLSQAGVLPSQIPLWNSDGLLSEKSILGELLHILIGYESRPTALQLSFYLATLVVITSGMIWANRSGTVAPQTRSRGI</sequence>
<dbReference type="HOGENOM" id="CLU_077905_0_1_6"/>
<name>A0A0C5UYP5_9GAMM</name>
<dbReference type="Proteomes" id="UP000032266">
    <property type="component" value="Chromosome"/>
</dbReference>
<keyword evidence="8" id="KW-1185">Reference proteome</keyword>
<feature type="transmembrane region" description="Helical" evidence="6">
    <location>
        <begin position="245"/>
        <end position="263"/>
    </location>
</feature>
<keyword evidence="3 6" id="KW-0812">Transmembrane</keyword>
<evidence type="ECO:0000256" key="5">
    <source>
        <dbReference type="ARBA" id="ARBA00023136"/>
    </source>
</evidence>
<dbReference type="Pfam" id="PF03239">
    <property type="entry name" value="FTR1"/>
    <property type="match status" value="1"/>
</dbReference>
<feature type="transmembrane region" description="Helical" evidence="6">
    <location>
        <begin position="183"/>
        <end position="202"/>
    </location>
</feature>
<organism evidence="7 8">
    <name type="scientific">Gynuella sunshinyii YC6258</name>
    <dbReference type="NCBI Taxonomy" id="1445510"/>
    <lineage>
        <taxon>Bacteria</taxon>
        <taxon>Pseudomonadati</taxon>
        <taxon>Pseudomonadota</taxon>
        <taxon>Gammaproteobacteria</taxon>
        <taxon>Oceanospirillales</taxon>
        <taxon>Saccharospirillaceae</taxon>
        <taxon>Gynuella</taxon>
    </lineage>
</organism>
<keyword evidence="4 6" id="KW-1133">Transmembrane helix</keyword>